<reference evidence="1" key="1">
    <citation type="submission" date="2022-04" db="EMBL/GenBank/DDBJ databases">
        <title>Genome of the entomopathogenic fungus Entomophthora muscae.</title>
        <authorList>
            <person name="Elya C."/>
            <person name="Lovett B.R."/>
            <person name="Lee E."/>
            <person name="Macias A.M."/>
            <person name="Hajek A.E."/>
            <person name="De Bivort B.L."/>
            <person name="Kasson M.T."/>
            <person name="De Fine Licht H.H."/>
            <person name="Stajich J.E."/>
        </authorList>
    </citation>
    <scope>NUCLEOTIDE SEQUENCE</scope>
    <source>
        <strain evidence="1">Berkeley</strain>
    </source>
</reference>
<proteinExistence type="predicted"/>
<keyword evidence="2" id="KW-1185">Reference proteome</keyword>
<protein>
    <submittedName>
        <fullName evidence="1">X-ray repair cross-complementing protein 6</fullName>
    </submittedName>
</protein>
<name>A0ACC2TBE1_9FUNG</name>
<comment type="caution">
    <text evidence="1">The sequence shown here is derived from an EMBL/GenBank/DDBJ whole genome shotgun (WGS) entry which is preliminary data.</text>
</comment>
<accession>A0ACC2TBE1</accession>
<dbReference type="Proteomes" id="UP001165960">
    <property type="component" value="Unassembled WGS sequence"/>
</dbReference>
<organism evidence="1 2">
    <name type="scientific">Entomophthora muscae</name>
    <dbReference type="NCBI Taxonomy" id="34485"/>
    <lineage>
        <taxon>Eukaryota</taxon>
        <taxon>Fungi</taxon>
        <taxon>Fungi incertae sedis</taxon>
        <taxon>Zoopagomycota</taxon>
        <taxon>Entomophthoromycotina</taxon>
        <taxon>Entomophthoromycetes</taxon>
        <taxon>Entomophthorales</taxon>
        <taxon>Entomophthoraceae</taxon>
        <taxon>Entomophthora</taxon>
    </lineage>
</organism>
<dbReference type="EMBL" id="QTSX02003090">
    <property type="protein sequence ID" value="KAJ9071881.1"/>
    <property type="molecule type" value="Genomic_DNA"/>
</dbReference>
<sequence>MSWGDVMHSNTADVLRKQLVRRARCPIPKYPNIPMEVAPGLQIGVAIYRLYERRKVPGATNQYESAKDEGQGDEEGEEKQETSSTGCRAVEYGGVYVHLTASEIAQAREVGAPGLKLLGFRPQSDFRAIYHLLPNYLLYPNEKAVPGSLSLFKALLVKMATLKVGAMAWYTGPRRITPVLVVLLPQLEMVDDAGQVSPSCWTMSILPSSEEFRHINPLPALPAQADEAMVQKIISVIEQMPFPNEFGFDPLNFNNPAHSLHFYRLNAFASNSPFQPHQAAREDWAQLTPVPTQCKHLLQEIEKDLAPKPVLKDKKAPPKKPRKS</sequence>
<gene>
    <name evidence="1" type="primary">XRCC6_2</name>
    <name evidence="1" type="ORF">DSO57_1032824</name>
</gene>
<evidence type="ECO:0000313" key="1">
    <source>
        <dbReference type="EMBL" id="KAJ9071881.1"/>
    </source>
</evidence>
<evidence type="ECO:0000313" key="2">
    <source>
        <dbReference type="Proteomes" id="UP001165960"/>
    </source>
</evidence>